<dbReference type="NCBIfam" id="NF038221">
    <property type="entry name" value="IcmJ_DotN_IVB"/>
    <property type="match status" value="1"/>
</dbReference>
<organism evidence="2 3">
    <name type="scientific">Vibrio cholerae</name>
    <dbReference type="NCBI Taxonomy" id="666"/>
    <lineage>
        <taxon>Bacteria</taxon>
        <taxon>Pseudomonadati</taxon>
        <taxon>Pseudomonadota</taxon>
        <taxon>Gammaproteobacteria</taxon>
        <taxon>Vibrionales</taxon>
        <taxon>Vibrionaceae</taxon>
        <taxon>Vibrio</taxon>
    </lineage>
</organism>
<proteinExistence type="predicted"/>
<name>A0A5B1C4X0_VIBCL</name>
<evidence type="ECO:0000313" key="3">
    <source>
        <dbReference type="Proteomes" id="UP000323225"/>
    </source>
</evidence>
<gene>
    <name evidence="2" type="ORF">F0M16_10665</name>
</gene>
<dbReference type="Proteomes" id="UP000323225">
    <property type="component" value="Unassembled WGS sequence"/>
</dbReference>
<keyword evidence="2" id="KW-0378">Hydrolase</keyword>
<dbReference type="EMBL" id="VUAA01000010">
    <property type="protein sequence ID" value="KAA1254720.1"/>
    <property type="molecule type" value="Genomic_DNA"/>
</dbReference>
<evidence type="ECO:0000313" key="2">
    <source>
        <dbReference type="EMBL" id="KAA1254720.1"/>
    </source>
</evidence>
<dbReference type="AlphaFoldDB" id="A0A5B1C4X0"/>
<dbReference type="InterPro" id="IPR003615">
    <property type="entry name" value="HNH_nuc"/>
</dbReference>
<comment type="caution">
    <text evidence="2">The sequence shown here is derived from an EMBL/GenBank/DDBJ whole genome shotgun (WGS) entry which is preliminary data.</text>
</comment>
<reference evidence="2 3" key="1">
    <citation type="submission" date="2019-09" db="EMBL/GenBank/DDBJ databases">
        <authorList>
            <person name="Kritzky A."/>
            <person name="Schelkanova E.Y."/>
            <person name="Alkhova Z.V."/>
            <person name="Smirnova N.I."/>
        </authorList>
    </citation>
    <scope>NUCLEOTIDE SEQUENCE [LARGE SCALE GENOMIC DNA]</scope>
    <source>
        <strain evidence="2 3">M1526</strain>
    </source>
</reference>
<protein>
    <submittedName>
        <fullName evidence="2">HNH endonuclease</fullName>
    </submittedName>
</protein>
<feature type="domain" description="HNH nuclease" evidence="1">
    <location>
        <begin position="31"/>
        <end position="81"/>
    </location>
</feature>
<dbReference type="CDD" id="cd00085">
    <property type="entry name" value="HNHc"/>
    <property type="match status" value="1"/>
</dbReference>
<dbReference type="InterPro" id="IPR053558">
    <property type="entry name" value="T4SS_Dot/Icm_subcomplex"/>
</dbReference>
<keyword evidence="2" id="KW-0255">Endonuclease</keyword>
<evidence type="ECO:0000259" key="1">
    <source>
        <dbReference type="SMART" id="SM00507"/>
    </source>
</evidence>
<sequence>MKIREIILSVKRSTFRVDDPFSDESNPEFKKNRKIVLERDGFSCQCCGFKAEKFQDVHHIDDNHNNNKEDNLITVCPLCHMCHHLGHAGAKEMGDLIHIDPKHGLTQASLNSLVRFLWLAEGSSNKEFAQNAVSLYNRLHLLSVNAKRVIGTSKPELLARHLLSLSERDYGKRKEKLEGIYFLPSKSGFARQLEYWRKLYDKNNPPDKWIDNASARLLKWFENEHGDADTDNAVASYLNSKRV</sequence>
<keyword evidence="2" id="KW-0540">Nuclease</keyword>
<dbReference type="GO" id="GO:0004519">
    <property type="term" value="F:endonuclease activity"/>
    <property type="evidence" value="ECO:0007669"/>
    <property type="project" value="UniProtKB-KW"/>
</dbReference>
<accession>A0A5B1C4X0</accession>
<dbReference type="SMART" id="SM00507">
    <property type="entry name" value="HNHc"/>
    <property type="match status" value="1"/>
</dbReference>